<feature type="region of interest" description="Disordered" evidence="2">
    <location>
        <begin position="319"/>
        <end position="345"/>
    </location>
</feature>
<evidence type="ECO:0000259" key="3">
    <source>
        <dbReference type="PROSITE" id="PS50238"/>
    </source>
</evidence>
<feature type="compositionally biased region" description="Pro residues" evidence="2">
    <location>
        <begin position="277"/>
        <end position="288"/>
    </location>
</feature>
<dbReference type="GO" id="GO:0005096">
    <property type="term" value="F:GTPase activator activity"/>
    <property type="evidence" value="ECO:0007669"/>
    <property type="project" value="UniProtKB-KW"/>
</dbReference>
<dbReference type="InterPro" id="IPR008936">
    <property type="entry name" value="Rho_GTPase_activation_prot"/>
</dbReference>
<dbReference type="Gene3D" id="1.10.555.10">
    <property type="entry name" value="Rho GTPase activation protein"/>
    <property type="match status" value="1"/>
</dbReference>
<dbReference type="PANTHER" id="PTHR15228">
    <property type="entry name" value="SPERMATHECAL PHYSIOLOGY VARIANT"/>
    <property type="match status" value="1"/>
</dbReference>
<feature type="region of interest" description="Disordered" evidence="2">
    <location>
        <begin position="363"/>
        <end position="549"/>
    </location>
</feature>
<reference evidence="4" key="2">
    <citation type="journal article" date="2022" name="Proc. Natl. Acad. Sci. U.S.A.">
        <title>Diploid-dominant life cycles characterize the early evolution of Fungi.</title>
        <authorList>
            <person name="Amses K.R."/>
            <person name="Simmons D.R."/>
            <person name="Longcore J.E."/>
            <person name="Mondo S.J."/>
            <person name="Seto K."/>
            <person name="Jeronimo G.H."/>
            <person name="Bonds A.E."/>
            <person name="Quandt C.A."/>
            <person name="Davis W.J."/>
            <person name="Chang Y."/>
            <person name="Federici B.A."/>
            <person name="Kuo A."/>
            <person name="LaButti K."/>
            <person name="Pangilinan J."/>
            <person name="Andreopoulos W."/>
            <person name="Tritt A."/>
            <person name="Riley R."/>
            <person name="Hundley H."/>
            <person name="Johnson J."/>
            <person name="Lipzen A."/>
            <person name="Barry K."/>
            <person name="Lang B.F."/>
            <person name="Cuomo C.A."/>
            <person name="Buchler N.E."/>
            <person name="Grigoriev I.V."/>
            <person name="Spatafora J.W."/>
            <person name="Stajich J.E."/>
            <person name="James T.Y."/>
        </authorList>
    </citation>
    <scope>NUCLEOTIDE SEQUENCE</scope>
    <source>
        <strain evidence="4">AG</strain>
    </source>
</reference>
<keyword evidence="5" id="KW-1185">Reference proteome</keyword>
<evidence type="ECO:0000256" key="2">
    <source>
        <dbReference type="SAM" id="MobiDB-lite"/>
    </source>
</evidence>
<dbReference type="Pfam" id="PF00620">
    <property type="entry name" value="RhoGAP"/>
    <property type="match status" value="1"/>
</dbReference>
<feature type="compositionally biased region" description="Basic and acidic residues" evidence="2">
    <location>
        <begin position="570"/>
        <end position="583"/>
    </location>
</feature>
<dbReference type="AlphaFoldDB" id="A0AAD5E7M3"/>
<dbReference type="RefSeq" id="XP_051443353.1">
    <property type="nucleotide sequence ID" value="XM_051593068.1"/>
</dbReference>
<dbReference type="GO" id="GO:0007165">
    <property type="term" value="P:signal transduction"/>
    <property type="evidence" value="ECO:0007669"/>
    <property type="project" value="InterPro"/>
</dbReference>
<dbReference type="GO" id="GO:0005938">
    <property type="term" value="C:cell cortex"/>
    <property type="evidence" value="ECO:0007669"/>
    <property type="project" value="TreeGrafter"/>
</dbReference>
<dbReference type="PANTHER" id="PTHR15228:SF25">
    <property type="entry name" value="F-BAR DOMAIN-CONTAINING PROTEIN"/>
    <property type="match status" value="1"/>
</dbReference>
<dbReference type="SMART" id="SM00324">
    <property type="entry name" value="RhoGAP"/>
    <property type="match status" value="1"/>
</dbReference>
<dbReference type="InterPro" id="IPR000198">
    <property type="entry name" value="RhoGAP_dom"/>
</dbReference>
<feature type="domain" description="Rho-GAP" evidence="3">
    <location>
        <begin position="64"/>
        <end position="257"/>
    </location>
</feature>
<feature type="region of interest" description="Disordered" evidence="2">
    <location>
        <begin position="564"/>
        <end position="583"/>
    </location>
</feature>
<dbReference type="PROSITE" id="PS50238">
    <property type="entry name" value="RHOGAP"/>
    <property type="match status" value="1"/>
</dbReference>
<evidence type="ECO:0000313" key="4">
    <source>
        <dbReference type="EMBL" id="KAI8578349.1"/>
    </source>
</evidence>
<reference evidence="4" key="1">
    <citation type="submission" date="2021-06" db="EMBL/GenBank/DDBJ databases">
        <authorList>
            <consortium name="DOE Joint Genome Institute"/>
            <person name="Mondo S.J."/>
            <person name="Amses K.R."/>
            <person name="Simmons D.R."/>
            <person name="Longcore J.E."/>
            <person name="Seto K."/>
            <person name="Alves G.H."/>
            <person name="Bonds A.E."/>
            <person name="Quandt C.A."/>
            <person name="Davis W.J."/>
            <person name="Chang Y."/>
            <person name="Letcher P.M."/>
            <person name="Powell M.J."/>
            <person name="Kuo A."/>
            <person name="Labutti K."/>
            <person name="Pangilinan J."/>
            <person name="Andreopoulos W."/>
            <person name="Tritt A."/>
            <person name="Riley R."/>
            <person name="Hundley H."/>
            <person name="Johnson J."/>
            <person name="Lipzen A."/>
            <person name="Barry K."/>
            <person name="Berbee M.L."/>
            <person name="Buchler N.E."/>
            <person name="Grigoriev I.V."/>
            <person name="Spatafora J.W."/>
            <person name="Stajich J.E."/>
            <person name="James T.Y."/>
        </authorList>
    </citation>
    <scope>NUCLEOTIDE SEQUENCE</scope>
    <source>
        <strain evidence="4">AG</strain>
    </source>
</reference>
<dbReference type="InterPro" id="IPR051025">
    <property type="entry name" value="RhoGAP"/>
</dbReference>
<protein>
    <recommendedName>
        <fullName evidence="3">Rho-GAP domain-containing protein</fullName>
    </recommendedName>
</protein>
<organism evidence="4 5">
    <name type="scientific">Umbelopsis ramanniana AG</name>
    <dbReference type="NCBI Taxonomy" id="1314678"/>
    <lineage>
        <taxon>Eukaryota</taxon>
        <taxon>Fungi</taxon>
        <taxon>Fungi incertae sedis</taxon>
        <taxon>Mucoromycota</taxon>
        <taxon>Mucoromycotina</taxon>
        <taxon>Umbelopsidomycetes</taxon>
        <taxon>Umbelopsidales</taxon>
        <taxon>Umbelopsidaceae</taxon>
        <taxon>Umbelopsis</taxon>
    </lineage>
</organism>
<feature type="compositionally biased region" description="Polar residues" evidence="2">
    <location>
        <begin position="471"/>
        <end position="486"/>
    </location>
</feature>
<dbReference type="EMBL" id="MU620930">
    <property type="protein sequence ID" value="KAI8578349.1"/>
    <property type="molecule type" value="Genomic_DNA"/>
</dbReference>
<sequence length="583" mass="64842">MANYDRPGIVSESQKNVILAWWKKVTAANPKAENFQRLRVPVVEKGVFGIPLVESIKYAYSTISYMDDETHEQCYGVIPTIVAKCGSFLKEEGLYVEGIFRLSGSAKRIAMLQTFFDTPPHYGSQLDWRGYTVHDAANVMRRFLNYLPDPVIPRQFYHTFRELIDDQSLPNDDALIEAFQRMIERLPLPNQFLLLYILDMLSLFALNCKSHRMDASNLAAVFAPGILSHPDDQMSPAQYRRSQRVLEFLIDHQGSLTMPPACVLDNQFIPNASRLFTPPPKSSTPTIPPVTSTTPTPEAANLPLSPIETLDLLVGPLPSSQRPTTIAAESPHRPTRSNTMFEPTHFKDTDLSNFELDIPVRPSPLKRSLTLPSKRQKYGENEPTQVVHVGRNGSQASKRSGWKHIKRVSSERRINDGTSPEPLSPTTPPLPQPSASKSEDSTTHIAPPPPPAQKFLWDVSLDEEEEDDQKLSQNVSNPPASSQESLPRTSVDSTPDPPTDSSSPRSTNGVKLLYQKMSHRDSVSEHSDSAEKQPVQMASPEGSGEGGVGFRAAMRRNTIGKLFGKHPVRRLSEGEELEKGPSP</sequence>
<proteinExistence type="predicted"/>
<feature type="compositionally biased region" description="Basic and acidic residues" evidence="2">
    <location>
        <begin position="518"/>
        <end position="531"/>
    </location>
</feature>
<dbReference type="SUPFAM" id="SSF48350">
    <property type="entry name" value="GTPase activation domain, GAP"/>
    <property type="match status" value="1"/>
</dbReference>
<dbReference type="GeneID" id="75918410"/>
<keyword evidence="1" id="KW-0343">GTPase activation</keyword>
<evidence type="ECO:0000256" key="1">
    <source>
        <dbReference type="ARBA" id="ARBA00022468"/>
    </source>
</evidence>
<feature type="compositionally biased region" description="Pro residues" evidence="2">
    <location>
        <begin position="422"/>
        <end position="432"/>
    </location>
</feature>
<dbReference type="Proteomes" id="UP001206595">
    <property type="component" value="Unassembled WGS sequence"/>
</dbReference>
<feature type="region of interest" description="Disordered" evidence="2">
    <location>
        <begin position="277"/>
        <end position="300"/>
    </location>
</feature>
<comment type="caution">
    <text evidence="4">The sequence shown here is derived from an EMBL/GenBank/DDBJ whole genome shotgun (WGS) entry which is preliminary data.</text>
</comment>
<feature type="compositionally biased region" description="Low complexity" evidence="2">
    <location>
        <begin position="487"/>
        <end position="507"/>
    </location>
</feature>
<evidence type="ECO:0000313" key="5">
    <source>
        <dbReference type="Proteomes" id="UP001206595"/>
    </source>
</evidence>
<accession>A0AAD5E7M3</accession>
<gene>
    <name evidence="4" type="ORF">K450DRAFT_272959</name>
</gene>
<name>A0AAD5E7M3_UMBRA</name>
<dbReference type="GO" id="GO:0060237">
    <property type="term" value="P:regulation of fungal-type cell wall organization"/>
    <property type="evidence" value="ECO:0007669"/>
    <property type="project" value="TreeGrafter"/>
</dbReference>